<evidence type="ECO:0000313" key="3">
    <source>
        <dbReference type="EMBL" id="KAH7576689.1"/>
    </source>
</evidence>
<name>A0ABQ8IJP6_9ROSI</name>
<reference evidence="3 4" key="1">
    <citation type="submission" date="2021-02" db="EMBL/GenBank/DDBJ databases">
        <title>Plant Genome Project.</title>
        <authorList>
            <person name="Zhang R.-G."/>
        </authorList>
    </citation>
    <scope>NUCLEOTIDE SEQUENCE [LARGE SCALE GENOMIC DNA]</scope>
    <source>
        <tissue evidence="3">Leaves</tissue>
    </source>
</reference>
<protein>
    <recommendedName>
        <fullName evidence="2">DUF7032 domain-containing protein</fullName>
    </recommendedName>
</protein>
<dbReference type="Gene3D" id="1.25.10.10">
    <property type="entry name" value="Leucine-rich Repeat Variant"/>
    <property type="match status" value="2"/>
</dbReference>
<organism evidence="3 4">
    <name type="scientific">Xanthoceras sorbifolium</name>
    <dbReference type="NCBI Taxonomy" id="99658"/>
    <lineage>
        <taxon>Eukaryota</taxon>
        <taxon>Viridiplantae</taxon>
        <taxon>Streptophyta</taxon>
        <taxon>Embryophyta</taxon>
        <taxon>Tracheophyta</taxon>
        <taxon>Spermatophyta</taxon>
        <taxon>Magnoliopsida</taxon>
        <taxon>eudicotyledons</taxon>
        <taxon>Gunneridae</taxon>
        <taxon>Pentapetalae</taxon>
        <taxon>rosids</taxon>
        <taxon>malvids</taxon>
        <taxon>Sapindales</taxon>
        <taxon>Sapindaceae</taxon>
        <taxon>Xanthoceroideae</taxon>
        <taxon>Xanthoceras</taxon>
    </lineage>
</organism>
<accession>A0ABQ8IJP6</accession>
<dbReference type="PANTHER" id="PTHR46043:SF2">
    <property type="entry name" value="ARM REPEAT SUPERFAMILY PROTEIN"/>
    <property type="match status" value="1"/>
</dbReference>
<dbReference type="SUPFAM" id="SSF48371">
    <property type="entry name" value="ARM repeat"/>
    <property type="match status" value="1"/>
</dbReference>
<keyword evidence="1" id="KW-0677">Repeat</keyword>
<dbReference type="Pfam" id="PF23005">
    <property type="entry name" value="DUF7032"/>
    <property type="match status" value="1"/>
</dbReference>
<evidence type="ECO:0000256" key="1">
    <source>
        <dbReference type="ARBA" id="ARBA00022737"/>
    </source>
</evidence>
<dbReference type="SMART" id="SM00185">
    <property type="entry name" value="ARM"/>
    <property type="match status" value="4"/>
</dbReference>
<dbReference type="EMBL" id="JAFEMO010000001">
    <property type="protein sequence ID" value="KAH7576689.1"/>
    <property type="molecule type" value="Genomic_DNA"/>
</dbReference>
<dbReference type="Proteomes" id="UP000827721">
    <property type="component" value="Unassembled WGS sequence"/>
</dbReference>
<dbReference type="Pfam" id="PF00514">
    <property type="entry name" value="Arm"/>
    <property type="match status" value="1"/>
</dbReference>
<dbReference type="InterPro" id="IPR054296">
    <property type="entry name" value="DUF7032"/>
</dbReference>
<dbReference type="InterPro" id="IPR016024">
    <property type="entry name" value="ARM-type_fold"/>
</dbReference>
<gene>
    <name evidence="3" type="ORF">JRO89_XS01G0131700</name>
</gene>
<dbReference type="InterPro" id="IPR011989">
    <property type="entry name" value="ARM-like"/>
</dbReference>
<feature type="domain" description="DUF7032" evidence="2">
    <location>
        <begin position="32"/>
        <end position="140"/>
    </location>
</feature>
<evidence type="ECO:0000259" key="2">
    <source>
        <dbReference type="Pfam" id="PF23005"/>
    </source>
</evidence>
<dbReference type="PANTHER" id="PTHR46043">
    <property type="entry name" value="ARM REPEAT SUPERFAMILY PROTEIN"/>
    <property type="match status" value="1"/>
</dbReference>
<evidence type="ECO:0000313" key="4">
    <source>
        <dbReference type="Proteomes" id="UP000827721"/>
    </source>
</evidence>
<keyword evidence="4" id="KW-1185">Reference proteome</keyword>
<comment type="caution">
    <text evidence="3">The sequence shown here is derived from an EMBL/GenBank/DDBJ whole genome shotgun (WGS) entry which is preliminary data.</text>
</comment>
<proteinExistence type="predicted"/>
<dbReference type="InterPro" id="IPR000225">
    <property type="entry name" value="Armadillo"/>
</dbReference>
<sequence length="580" mass="62085">MHTPNPTKQPSTTNSSAAAAAAPLQPLLDIITNLVSLLLLSSLSVQSFVGRWQILRTKLISLQSSVSSVSESTHWSENPLLHTLLPTLLSTLQRLKALSDQCALSSFTGGKLLMQSDLDIASTSLSNHLHDLDLLLRSGVLHQSNAIVLSQPGPGSEKQDLVLFVKDLFTRLQIGGLEFKKKALESLLQLLNDDEKSAGLVAKEGNIGYLIGLLDFHNYGSIREQAVLALSMVVSANDESRKIVFEEGGLGPLLRILETGSMSLKEKAAVAIEAITTDPENAWAVSAYGGVAVLIEACRSGSIATKLHAVGAIRNVAAVEDIKITLAEEGAVPVLVQLLTSGSGPAQEKAANCIATLASSGEYFRVLITQERGLQRLMHLVQDSSSGMVTTEHALRAISSLSMSDSTARVLSSSTAFIIQLGEFIKSGNFILQQISSSLLGNLSLSDGNKRAISSCMVSLVKLMECPKPVGLQEPATQALVTLLTVRSNRKELVRDEKSVTRLVRMLDPKNEAVNKKYPMAVAAAVLGGGSNGCRRRLVAAGAHQHLQGLTEMEVPGAKKVLQRLAGNRLKSIFSRSWRE</sequence>